<protein>
    <recommendedName>
        <fullName evidence="1">F-box protein AT5G49610-like beta-propeller domain-containing protein</fullName>
    </recommendedName>
</protein>
<proteinExistence type="predicted"/>
<keyword evidence="3" id="KW-1185">Reference proteome</keyword>
<evidence type="ECO:0000259" key="1">
    <source>
        <dbReference type="Pfam" id="PF23635"/>
    </source>
</evidence>
<gene>
    <name evidence="2" type="ORF">PVAP13_6KG262600</name>
</gene>
<organism evidence="2 3">
    <name type="scientific">Panicum virgatum</name>
    <name type="common">Blackwell switchgrass</name>
    <dbReference type="NCBI Taxonomy" id="38727"/>
    <lineage>
        <taxon>Eukaryota</taxon>
        <taxon>Viridiplantae</taxon>
        <taxon>Streptophyta</taxon>
        <taxon>Embryophyta</taxon>
        <taxon>Tracheophyta</taxon>
        <taxon>Spermatophyta</taxon>
        <taxon>Magnoliopsida</taxon>
        <taxon>Liliopsida</taxon>
        <taxon>Poales</taxon>
        <taxon>Poaceae</taxon>
        <taxon>PACMAD clade</taxon>
        <taxon>Panicoideae</taxon>
        <taxon>Panicodae</taxon>
        <taxon>Paniceae</taxon>
        <taxon>Panicinae</taxon>
        <taxon>Panicum</taxon>
        <taxon>Panicum sect. Hiantes</taxon>
    </lineage>
</organism>
<evidence type="ECO:0000313" key="3">
    <source>
        <dbReference type="Proteomes" id="UP000823388"/>
    </source>
</evidence>
<dbReference type="PANTHER" id="PTHR33186">
    <property type="entry name" value="OS10G0136150 PROTEIN-RELATED"/>
    <property type="match status" value="1"/>
</dbReference>
<dbReference type="Proteomes" id="UP000823388">
    <property type="component" value="Chromosome 6K"/>
</dbReference>
<reference evidence="2" key="1">
    <citation type="submission" date="2020-05" db="EMBL/GenBank/DDBJ databases">
        <title>WGS assembly of Panicum virgatum.</title>
        <authorList>
            <person name="Lovell J.T."/>
            <person name="Jenkins J."/>
            <person name="Shu S."/>
            <person name="Juenger T.E."/>
            <person name="Schmutz J."/>
        </authorList>
    </citation>
    <scope>NUCLEOTIDE SEQUENCE</scope>
    <source>
        <strain evidence="2">AP13</strain>
    </source>
</reference>
<dbReference type="EMBL" id="CM029047">
    <property type="protein sequence ID" value="KAG2583524.1"/>
    <property type="molecule type" value="Genomic_DNA"/>
</dbReference>
<sequence>MSTAPAPGSEPDKWNIYGCRHGCMLLHNKTRKEIVLWDPLTGDRRVAAVPPEFDNEERVIWNGAVVCAAAGDPSHVHCGFGSCPFEVALVGVTRNHTQVFVCIYSSEIGTWSDLVAAATPFTVYCVSDPGTLVGNALFWFPVGLGYGILEFNLDRHSLDVIEWPSSIALSGSRSTLLAQHGGLGLAILSYHSLQMWERKVCSEGVTEWVLQKTHNLCKIHGRKSGSAAVLGYAEDANVMLLWTIYGVYMLQLDSLQSKKLWETYILYRHHPYASIYDSGIQG</sequence>
<dbReference type="PANTHER" id="PTHR33186:SF18">
    <property type="entry name" value="OS10G0136150 PROTEIN"/>
    <property type="match status" value="1"/>
</dbReference>
<comment type="caution">
    <text evidence="2">The sequence shown here is derived from an EMBL/GenBank/DDBJ whole genome shotgun (WGS) entry which is preliminary data.</text>
</comment>
<dbReference type="AlphaFoldDB" id="A0A8T0RDG7"/>
<name>A0A8T0RDG7_PANVG</name>
<accession>A0A8T0RDG7</accession>
<dbReference type="InterPro" id="IPR056594">
    <property type="entry name" value="AT5G49610-like_b-prop"/>
</dbReference>
<evidence type="ECO:0000313" key="2">
    <source>
        <dbReference type="EMBL" id="KAG2583524.1"/>
    </source>
</evidence>
<dbReference type="Pfam" id="PF23635">
    <property type="entry name" value="Beta-prop_AT5G49610-like"/>
    <property type="match status" value="1"/>
</dbReference>
<feature type="domain" description="F-box protein AT5G49610-like beta-propeller" evidence="1">
    <location>
        <begin position="16"/>
        <end position="223"/>
    </location>
</feature>